<proteinExistence type="predicted"/>
<keyword evidence="4" id="KW-1185">Reference proteome</keyword>
<reference evidence="3 4" key="1">
    <citation type="submission" date="2024-03" db="EMBL/GenBank/DDBJ databases">
        <title>Novel Streptomyces species of biotechnological and ecological value are a feature of Machair soil.</title>
        <authorList>
            <person name="Prole J.R."/>
            <person name="Goodfellow M."/>
            <person name="Allenby N."/>
            <person name="Ward A.C."/>
        </authorList>
    </citation>
    <scope>NUCLEOTIDE SEQUENCE [LARGE SCALE GENOMIC DNA]</scope>
    <source>
        <strain evidence="3 4">MS1.HAVA.3</strain>
    </source>
</reference>
<sequence length="183" mass="19598">MERNAAGQRRQRAMLASALRSLASVVLLTALFYLAPLDSGFGALTVVTLGLGMVLFGLLAAWQVAAIARAEYPRLRAMEALATAVPLFLVLFSATYFLLSEAVPGSFTEPLNRTDALYFTVTVFATVGFGDIVPTTEIGRVLTTLQMVADLILVGIIAKALFGAVRIGMRRRGSEAFGPEEEP</sequence>
<evidence type="ECO:0000313" key="3">
    <source>
        <dbReference type="EMBL" id="MEJ8643336.1"/>
    </source>
</evidence>
<feature type="transmembrane region" description="Helical" evidence="1">
    <location>
        <begin position="41"/>
        <end position="68"/>
    </location>
</feature>
<dbReference type="SUPFAM" id="SSF81324">
    <property type="entry name" value="Voltage-gated potassium channels"/>
    <property type="match status" value="1"/>
</dbReference>
<dbReference type="Gene3D" id="1.10.287.70">
    <property type="match status" value="1"/>
</dbReference>
<keyword evidence="1" id="KW-0472">Membrane</keyword>
<dbReference type="EMBL" id="JBBKAM010000002">
    <property type="protein sequence ID" value="MEJ8643336.1"/>
    <property type="molecule type" value="Genomic_DNA"/>
</dbReference>
<gene>
    <name evidence="3" type="ORF">WKI68_21970</name>
</gene>
<feature type="transmembrane region" description="Helical" evidence="1">
    <location>
        <begin position="141"/>
        <end position="162"/>
    </location>
</feature>
<dbReference type="Proteomes" id="UP001382904">
    <property type="component" value="Unassembled WGS sequence"/>
</dbReference>
<evidence type="ECO:0000313" key="4">
    <source>
        <dbReference type="Proteomes" id="UP001382904"/>
    </source>
</evidence>
<feature type="transmembrane region" description="Helical" evidence="1">
    <location>
        <begin position="80"/>
        <end position="99"/>
    </location>
</feature>
<name>A0ABU8U622_9ACTN</name>
<evidence type="ECO:0000256" key="1">
    <source>
        <dbReference type="SAM" id="Phobius"/>
    </source>
</evidence>
<dbReference type="Pfam" id="PF07885">
    <property type="entry name" value="Ion_trans_2"/>
    <property type="match status" value="1"/>
</dbReference>
<keyword evidence="1" id="KW-1133">Transmembrane helix</keyword>
<evidence type="ECO:0000259" key="2">
    <source>
        <dbReference type="Pfam" id="PF07885"/>
    </source>
</evidence>
<protein>
    <submittedName>
        <fullName evidence="3">Ion channel</fullName>
    </submittedName>
</protein>
<organism evidence="3 4">
    <name type="scientific">Streptomyces caledonius</name>
    <dbReference type="NCBI Taxonomy" id="3134107"/>
    <lineage>
        <taxon>Bacteria</taxon>
        <taxon>Bacillati</taxon>
        <taxon>Actinomycetota</taxon>
        <taxon>Actinomycetes</taxon>
        <taxon>Kitasatosporales</taxon>
        <taxon>Streptomycetaceae</taxon>
        <taxon>Streptomyces</taxon>
    </lineage>
</organism>
<comment type="caution">
    <text evidence="3">The sequence shown here is derived from an EMBL/GenBank/DDBJ whole genome shotgun (WGS) entry which is preliminary data.</text>
</comment>
<dbReference type="InterPro" id="IPR013099">
    <property type="entry name" value="K_chnl_dom"/>
</dbReference>
<feature type="transmembrane region" description="Helical" evidence="1">
    <location>
        <begin position="12"/>
        <end position="35"/>
    </location>
</feature>
<accession>A0ABU8U622</accession>
<feature type="domain" description="Potassium channel" evidence="2">
    <location>
        <begin position="87"/>
        <end position="162"/>
    </location>
</feature>
<keyword evidence="1" id="KW-0812">Transmembrane</keyword>